<evidence type="ECO:0000313" key="2">
    <source>
        <dbReference type="EMBL" id="TBO57815.1"/>
    </source>
</evidence>
<gene>
    <name evidence="2" type="ORF">EYS09_20700</name>
</gene>
<organism evidence="2 3">
    <name type="scientific">Streptomyces kasugaensis</name>
    <dbReference type="NCBI Taxonomy" id="1946"/>
    <lineage>
        <taxon>Bacteria</taxon>
        <taxon>Bacillati</taxon>
        <taxon>Actinomycetota</taxon>
        <taxon>Actinomycetes</taxon>
        <taxon>Kitasatosporales</taxon>
        <taxon>Streptomycetaceae</taxon>
        <taxon>Streptomyces</taxon>
    </lineage>
</organism>
<dbReference type="AlphaFoldDB" id="A0A4Q9HSP6"/>
<evidence type="ECO:0000313" key="3">
    <source>
        <dbReference type="Proteomes" id="UP000292452"/>
    </source>
</evidence>
<protein>
    <recommendedName>
        <fullName evidence="1">A-factor biosynthesis hotdog domain-containing protein</fullName>
    </recommendedName>
</protein>
<comment type="caution">
    <text evidence="2">The sequence shown here is derived from an EMBL/GenBank/DDBJ whole genome shotgun (WGS) entry which is preliminary data.</text>
</comment>
<evidence type="ECO:0000259" key="1">
    <source>
        <dbReference type="Pfam" id="PF03756"/>
    </source>
</evidence>
<dbReference type="RefSeq" id="WP_131124351.1">
    <property type="nucleotide sequence ID" value="NZ_SIXH01000190.1"/>
</dbReference>
<dbReference type="Pfam" id="PF03756">
    <property type="entry name" value="AfsA"/>
    <property type="match status" value="2"/>
</dbReference>
<reference evidence="2 3" key="1">
    <citation type="submission" date="2019-02" db="EMBL/GenBank/DDBJ databases">
        <title>Draft Genome Sequence of Streptomyces sp. AM-2504, identified by 16S rRNA comparative analysis as a Streptomyces Kasugaensis strain.</title>
        <authorList>
            <person name="Napolioni V."/>
            <person name="Giuliodori A.M."/>
            <person name="Spurio R."/>
            <person name="Fabbretti A."/>
        </authorList>
    </citation>
    <scope>NUCLEOTIDE SEQUENCE [LARGE SCALE GENOMIC DNA]</scope>
    <source>
        <strain evidence="2 3">AM-2504</strain>
    </source>
</reference>
<name>A0A4Q9HSP6_STRKA</name>
<dbReference type="InterPro" id="IPR005509">
    <property type="entry name" value="AfsA_hotdog_dom"/>
</dbReference>
<keyword evidence="3" id="KW-1185">Reference proteome</keyword>
<feature type="domain" description="A-factor biosynthesis hotdog" evidence="1">
    <location>
        <begin position="33"/>
        <end position="144"/>
    </location>
</feature>
<dbReference type="EMBL" id="SIXH01000190">
    <property type="protein sequence ID" value="TBO57815.1"/>
    <property type="molecule type" value="Genomic_DNA"/>
</dbReference>
<sequence>MTSTFPSTAARGHLPPPGVELAFEQTVPRSLAHRRQIGEVFVTDSAQVSDDDFHLSFQIPRAHSLWSDQRPGFHDPFASAEAARQSIFVLLHRHLGVPLGLPFSLQRITLRVTDPQAYTHDGTSALQGYVHYRVTERRSKGSDVVGMVLEGAMEIGGRPAMTLSAVLAFMSQEDYDIFRAFQRAQKPVADARLTPARRLDAGLVGRENPRNVVIGLPGPEARTDGGPDGGAFRCLLAADPHHPAFFDHEYDHVPGPLMVEGMRQAAVAAACRAGAMATPHALTVGCEAAFLDFAEFEADLVHEAEAGAPGPDGRVPVAVVLRQFGKPIVEGRIDLLPDAAPLPPSTARAHGV</sequence>
<feature type="domain" description="A-factor biosynthesis hotdog" evidence="1">
    <location>
        <begin position="203"/>
        <end position="332"/>
    </location>
</feature>
<dbReference type="Proteomes" id="UP000292452">
    <property type="component" value="Unassembled WGS sequence"/>
</dbReference>
<proteinExistence type="predicted"/>
<accession>A0A4Q9HSP6</accession>